<proteinExistence type="predicted"/>
<reference evidence="1" key="2">
    <citation type="journal article" date="2015" name="Data Brief">
        <title>Shoot transcriptome of the giant reed, Arundo donax.</title>
        <authorList>
            <person name="Barrero R.A."/>
            <person name="Guerrero F.D."/>
            <person name="Moolhuijzen P."/>
            <person name="Goolsby J.A."/>
            <person name="Tidwell J."/>
            <person name="Bellgard S.E."/>
            <person name="Bellgard M.I."/>
        </authorList>
    </citation>
    <scope>NUCLEOTIDE SEQUENCE</scope>
    <source>
        <tissue evidence="1">Shoot tissue taken approximately 20 cm above the soil surface</tissue>
    </source>
</reference>
<reference evidence="1" key="1">
    <citation type="submission" date="2014-09" db="EMBL/GenBank/DDBJ databases">
        <authorList>
            <person name="Magalhaes I.L.F."/>
            <person name="Oliveira U."/>
            <person name="Santos F.R."/>
            <person name="Vidigal T.H.D.A."/>
            <person name="Brescovit A.D."/>
            <person name="Santos A.J."/>
        </authorList>
    </citation>
    <scope>NUCLEOTIDE SEQUENCE</scope>
    <source>
        <tissue evidence="1">Shoot tissue taken approximately 20 cm above the soil surface</tissue>
    </source>
</reference>
<name>A0A0A9HP72_ARUDO</name>
<dbReference type="EMBL" id="GBRH01161225">
    <property type="protein sequence ID" value="JAE36671.1"/>
    <property type="molecule type" value="Transcribed_RNA"/>
</dbReference>
<evidence type="ECO:0000313" key="1">
    <source>
        <dbReference type="EMBL" id="JAE36671.1"/>
    </source>
</evidence>
<protein>
    <submittedName>
        <fullName evidence="1">ATR3</fullName>
    </submittedName>
</protein>
<sequence length="69" mass="7365">MRRVRRSGRLPLAAATAGTMGVPPWRGGTVRGAKGVWPAILDAARQIVEGELWGRRGQNLGLAGASWGW</sequence>
<organism evidence="1">
    <name type="scientific">Arundo donax</name>
    <name type="common">Giant reed</name>
    <name type="synonym">Donax arundinaceus</name>
    <dbReference type="NCBI Taxonomy" id="35708"/>
    <lineage>
        <taxon>Eukaryota</taxon>
        <taxon>Viridiplantae</taxon>
        <taxon>Streptophyta</taxon>
        <taxon>Embryophyta</taxon>
        <taxon>Tracheophyta</taxon>
        <taxon>Spermatophyta</taxon>
        <taxon>Magnoliopsida</taxon>
        <taxon>Liliopsida</taxon>
        <taxon>Poales</taxon>
        <taxon>Poaceae</taxon>
        <taxon>PACMAD clade</taxon>
        <taxon>Arundinoideae</taxon>
        <taxon>Arundineae</taxon>
        <taxon>Arundo</taxon>
    </lineage>
</organism>
<dbReference type="AlphaFoldDB" id="A0A0A9HP72"/>
<accession>A0A0A9HP72</accession>